<dbReference type="GO" id="GO:0005737">
    <property type="term" value="C:cytoplasm"/>
    <property type="evidence" value="ECO:0007669"/>
    <property type="project" value="TreeGrafter"/>
</dbReference>
<accession>A0A1T4TGL2</accession>
<dbReference type="STRING" id="1122192.SAMN02745673_04999"/>
<dbReference type="PANTHER" id="PTHR43441">
    <property type="entry name" value="RIBOSOMAL-PROTEIN-SERINE ACETYLTRANSFERASE"/>
    <property type="match status" value="1"/>
</dbReference>
<protein>
    <submittedName>
        <fullName evidence="2">Aminoglycoside 6'-N-acetyltransferase</fullName>
    </submittedName>
</protein>
<name>A0A1T4TGL2_9ACTN</name>
<dbReference type="CDD" id="cd04301">
    <property type="entry name" value="NAT_SF"/>
    <property type="match status" value="1"/>
</dbReference>
<evidence type="ECO:0000259" key="1">
    <source>
        <dbReference type="PROSITE" id="PS51186"/>
    </source>
</evidence>
<dbReference type="AlphaFoldDB" id="A0A1T4TGL2"/>
<gene>
    <name evidence="2" type="ORF">SAMN02745673_04999</name>
</gene>
<keyword evidence="2" id="KW-0808">Transferase</keyword>
<dbReference type="GO" id="GO:1990189">
    <property type="term" value="F:protein N-terminal-serine acetyltransferase activity"/>
    <property type="evidence" value="ECO:0007669"/>
    <property type="project" value="TreeGrafter"/>
</dbReference>
<evidence type="ECO:0000313" key="3">
    <source>
        <dbReference type="Proteomes" id="UP000190637"/>
    </source>
</evidence>
<dbReference type="GO" id="GO:0008999">
    <property type="term" value="F:protein-N-terminal-alanine acetyltransferase activity"/>
    <property type="evidence" value="ECO:0007669"/>
    <property type="project" value="TreeGrafter"/>
</dbReference>
<dbReference type="InterPro" id="IPR051908">
    <property type="entry name" value="Ribosomal_N-acetyltransferase"/>
</dbReference>
<proteinExistence type="predicted"/>
<keyword evidence="3" id="KW-1185">Reference proteome</keyword>
<organism evidence="2 3">
    <name type="scientific">Marinactinospora thermotolerans DSM 45154</name>
    <dbReference type="NCBI Taxonomy" id="1122192"/>
    <lineage>
        <taxon>Bacteria</taxon>
        <taxon>Bacillati</taxon>
        <taxon>Actinomycetota</taxon>
        <taxon>Actinomycetes</taxon>
        <taxon>Streptosporangiales</taxon>
        <taxon>Nocardiopsidaceae</taxon>
        <taxon>Marinactinospora</taxon>
    </lineage>
</organism>
<dbReference type="Pfam" id="PF00583">
    <property type="entry name" value="Acetyltransf_1"/>
    <property type="match status" value="1"/>
</dbReference>
<dbReference type="OrthoDB" id="9814648at2"/>
<dbReference type="SUPFAM" id="SSF55729">
    <property type="entry name" value="Acyl-CoA N-acyltransferases (Nat)"/>
    <property type="match status" value="1"/>
</dbReference>
<feature type="domain" description="N-acetyltransferase" evidence="1">
    <location>
        <begin position="20"/>
        <end position="171"/>
    </location>
</feature>
<dbReference type="EMBL" id="FUWS01000024">
    <property type="protein sequence ID" value="SKA39570.1"/>
    <property type="molecule type" value="Genomic_DNA"/>
</dbReference>
<dbReference type="PROSITE" id="PS51186">
    <property type="entry name" value="GNAT"/>
    <property type="match status" value="1"/>
</dbReference>
<dbReference type="Proteomes" id="UP000190637">
    <property type="component" value="Unassembled WGS sequence"/>
</dbReference>
<dbReference type="InterPro" id="IPR016181">
    <property type="entry name" value="Acyl_CoA_acyltransferase"/>
</dbReference>
<reference evidence="2 3" key="1">
    <citation type="submission" date="2017-02" db="EMBL/GenBank/DDBJ databases">
        <authorList>
            <person name="Peterson S.W."/>
        </authorList>
    </citation>
    <scope>NUCLEOTIDE SEQUENCE [LARGE SCALE GENOMIC DNA]</scope>
    <source>
        <strain evidence="2 3">DSM 45154</strain>
    </source>
</reference>
<evidence type="ECO:0000313" key="2">
    <source>
        <dbReference type="EMBL" id="SKA39570.1"/>
    </source>
</evidence>
<sequence length="186" mass="20657">MPDPTAPVPAEPVELVGPRATLRPWTAEDGPELNRIVTRPEVACWWGEEDFALPTEGGEQRYAIVVEGRVRGMIQFYEEPEPDYRHAGIDVFLDPDTRGLGLGVEVIVTLARWLFDERGHHRIVIDPALDNTAAVRAYEKAGFRRVGVMRSYWRDPEGHWRDGLLMDMLADDLPAAAAGRSGGGAV</sequence>
<dbReference type="InterPro" id="IPR000182">
    <property type="entry name" value="GNAT_dom"/>
</dbReference>
<dbReference type="RefSeq" id="WP_078764206.1">
    <property type="nucleotide sequence ID" value="NZ_FUWS01000024.1"/>
</dbReference>
<dbReference type="Gene3D" id="3.40.630.30">
    <property type="match status" value="1"/>
</dbReference>
<dbReference type="PANTHER" id="PTHR43441:SF10">
    <property type="entry name" value="ACETYLTRANSFERASE"/>
    <property type="match status" value="1"/>
</dbReference>